<dbReference type="AlphaFoldDB" id="A0A5B8J4K6"/>
<sequence length="256" mass="29026">MVKRRAAYAPIVARQGGMMDKVVKSPSGKASSSKSKKVREPGYSRIAHLIREEIFDGRVTAGARLKVSEIAKRYGTSTNPAREALQMLEGEGLVTITPNRGASVREINEEMLQNVFDLRAILWAYIVKSFVEFATPDDITALRRHQEDCEAAVERGDYEAYHKANVAFHDLIVDHHYNSEAVSIIRKHDRWLQALSLSEPLNLAQMRRSSDEHWRIVESVEKGLPEEAARAIEEHLGNAQATFLDRLRRKRRKQPG</sequence>
<dbReference type="EMBL" id="CP042261">
    <property type="protein sequence ID" value="QDY69467.1"/>
    <property type="molecule type" value="Genomic_DNA"/>
</dbReference>
<protein>
    <submittedName>
        <fullName evidence="5">GntR family transcriptional regulator</fullName>
    </submittedName>
</protein>
<evidence type="ECO:0000259" key="4">
    <source>
        <dbReference type="PROSITE" id="PS50949"/>
    </source>
</evidence>
<dbReference type="InterPro" id="IPR036390">
    <property type="entry name" value="WH_DNA-bd_sf"/>
</dbReference>
<dbReference type="OrthoDB" id="8638122at2"/>
<evidence type="ECO:0000256" key="1">
    <source>
        <dbReference type="ARBA" id="ARBA00023015"/>
    </source>
</evidence>
<evidence type="ECO:0000313" key="6">
    <source>
        <dbReference type="Proteomes" id="UP000318483"/>
    </source>
</evidence>
<dbReference type="Gene3D" id="1.20.120.530">
    <property type="entry name" value="GntR ligand-binding domain-like"/>
    <property type="match status" value="1"/>
</dbReference>
<accession>A0A5B8J4K6</accession>
<dbReference type="InterPro" id="IPR036388">
    <property type="entry name" value="WH-like_DNA-bd_sf"/>
</dbReference>
<dbReference type="SUPFAM" id="SSF46785">
    <property type="entry name" value="Winged helix' DNA-binding domain"/>
    <property type="match status" value="1"/>
</dbReference>
<dbReference type="PANTHER" id="PTHR43537">
    <property type="entry name" value="TRANSCRIPTIONAL REGULATOR, GNTR FAMILY"/>
    <property type="match status" value="1"/>
</dbReference>
<gene>
    <name evidence="5" type="ORF">FPZ52_07390</name>
</gene>
<feature type="domain" description="HTH gntR-type" evidence="4">
    <location>
        <begin position="40"/>
        <end position="107"/>
    </location>
</feature>
<dbReference type="Pfam" id="PF07729">
    <property type="entry name" value="FCD"/>
    <property type="match status" value="1"/>
</dbReference>
<dbReference type="Proteomes" id="UP000318483">
    <property type="component" value="Chromosome"/>
</dbReference>
<dbReference type="CDD" id="cd07377">
    <property type="entry name" value="WHTH_GntR"/>
    <property type="match status" value="1"/>
</dbReference>
<dbReference type="SMART" id="SM00895">
    <property type="entry name" value="FCD"/>
    <property type="match status" value="1"/>
</dbReference>
<evidence type="ECO:0000256" key="3">
    <source>
        <dbReference type="ARBA" id="ARBA00023163"/>
    </source>
</evidence>
<name>A0A5B8J4K6_9RHOB</name>
<dbReference type="PANTHER" id="PTHR43537:SF5">
    <property type="entry name" value="UXU OPERON TRANSCRIPTIONAL REGULATOR"/>
    <property type="match status" value="1"/>
</dbReference>
<proteinExistence type="predicted"/>
<organism evidence="5 6">
    <name type="scientific">Qingshengfaniella alkalisoli</name>
    <dbReference type="NCBI Taxonomy" id="2599296"/>
    <lineage>
        <taxon>Bacteria</taxon>
        <taxon>Pseudomonadati</taxon>
        <taxon>Pseudomonadota</taxon>
        <taxon>Alphaproteobacteria</taxon>
        <taxon>Rhodobacterales</taxon>
        <taxon>Paracoccaceae</taxon>
        <taxon>Qingshengfaniella</taxon>
    </lineage>
</organism>
<dbReference type="KEGG" id="lit:FPZ52_07390"/>
<dbReference type="InterPro" id="IPR000524">
    <property type="entry name" value="Tscrpt_reg_HTH_GntR"/>
</dbReference>
<keyword evidence="1" id="KW-0805">Transcription regulation</keyword>
<dbReference type="PROSITE" id="PS50949">
    <property type="entry name" value="HTH_GNTR"/>
    <property type="match status" value="1"/>
</dbReference>
<reference evidence="5 6" key="1">
    <citation type="submission" date="2019-07" db="EMBL/GenBank/DDBJ databases">
        <title>Litoreibacter alkalisoli sp. nov., isolated from saline-alkaline soil.</title>
        <authorList>
            <person name="Wang S."/>
            <person name="Xu L."/>
            <person name="Xing Y.-T."/>
            <person name="Sun J.-Q."/>
        </authorList>
    </citation>
    <scope>NUCLEOTIDE SEQUENCE [LARGE SCALE GENOMIC DNA]</scope>
    <source>
        <strain evidence="5 6">LN3S51</strain>
    </source>
</reference>
<dbReference type="SUPFAM" id="SSF48008">
    <property type="entry name" value="GntR ligand-binding domain-like"/>
    <property type="match status" value="1"/>
</dbReference>
<evidence type="ECO:0000313" key="5">
    <source>
        <dbReference type="EMBL" id="QDY69467.1"/>
    </source>
</evidence>
<dbReference type="GO" id="GO:0003700">
    <property type="term" value="F:DNA-binding transcription factor activity"/>
    <property type="evidence" value="ECO:0007669"/>
    <property type="project" value="InterPro"/>
</dbReference>
<keyword evidence="2" id="KW-0238">DNA-binding</keyword>
<dbReference type="InterPro" id="IPR011711">
    <property type="entry name" value="GntR_C"/>
</dbReference>
<dbReference type="InterPro" id="IPR008920">
    <property type="entry name" value="TF_FadR/GntR_C"/>
</dbReference>
<evidence type="ECO:0000256" key="2">
    <source>
        <dbReference type="ARBA" id="ARBA00023125"/>
    </source>
</evidence>
<dbReference type="SMART" id="SM00345">
    <property type="entry name" value="HTH_GNTR"/>
    <property type="match status" value="1"/>
</dbReference>
<keyword evidence="6" id="KW-1185">Reference proteome</keyword>
<dbReference type="Pfam" id="PF00392">
    <property type="entry name" value="GntR"/>
    <property type="match status" value="1"/>
</dbReference>
<dbReference type="Gene3D" id="1.10.10.10">
    <property type="entry name" value="Winged helix-like DNA-binding domain superfamily/Winged helix DNA-binding domain"/>
    <property type="match status" value="1"/>
</dbReference>
<dbReference type="GO" id="GO:0003677">
    <property type="term" value="F:DNA binding"/>
    <property type="evidence" value="ECO:0007669"/>
    <property type="project" value="UniProtKB-KW"/>
</dbReference>
<keyword evidence="3" id="KW-0804">Transcription</keyword>